<feature type="compositionally biased region" description="Basic and acidic residues" evidence="1">
    <location>
        <begin position="191"/>
        <end position="204"/>
    </location>
</feature>
<evidence type="ECO:0000313" key="2">
    <source>
        <dbReference type="EMBL" id="SVE49800.1"/>
    </source>
</evidence>
<reference evidence="2" key="1">
    <citation type="submission" date="2018-05" db="EMBL/GenBank/DDBJ databases">
        <authorList>
            <person name="Lanie J.A."/>
            <person name="Ng W.-L."/>
            <person name="Kazmierczak K.M."/>
            <person name="Andrzejewski T.M."/>
            <person name="Davidsen T.M."/>
            <person name="Wayne K.J."/>
            <person name="Tettelin H."/>
            <person name="Glass J.I."/>
            <person name="Rusch D."/>
            <person name="Podicherti R."/>
            <person name="Tsui H.-C.T."/>
            <person name="Winkler M.E."/>
        </authorList>
    </citation>
    <scope>NUCLEOTIDE SEQUENCE</scope>
</reference>
<proteinExistence type="predicted"/>
<protein>
    <submittedName>
        <fullName evidence="2">Uncharacterized protein</fullName>
    </submittedName>
</protein>
<feature type="region of interest" description="Disordered" evidence="1">
    <location>
        <begin position="1"/>
        <end position="146"/>
    </location>
</feature>
<feature type="compositionally biased region" description="Basic and acidic residues" evidence="1">
    <location>
        <begin position="101"/>
        <end position="119"/>
    </location>
</feature>
<feature type="non-terminal residue" evidence="2">
    <location>
        <position position="1"/>
    </location>
</feature>
<evidence type="ECO:0000256" key="1">
    <source>
        <dbReference type="SAM" id="MobiDB-lite"/>
    </source>
</evidence>
<feature type="compositionally biased region" description="Pro residues" evidence="1">
    <location>
        <begin position="208"/>
        <end position="220"/>
    </location>
</feature>
<dbReference type="AlphaFoldDB" id="A0A383E028"/>
<gene>
    <name evidence="2" type="ORF">METZ01_LOCUS502654</name>
</gene>
<feature type="compositionally biased region" description="Pro residues" evidence="1">
    <location>
        <begin position="170"/>
        <end position="181"/>
    </location>
</feature>
<organism evidence="2">
    <name type="scientific">marine metagenome</name>
    <dbReference type="NCBI Taxonomy" id="408172"/>
    <lineage>
        <taxon>unclassified sequences</taxon>
        <taxon>metagenomes</taxon>
        <taxon>ecological metagenomes</taxon>
    </lineage>
</organism>
<feature type="non-terminal residue" evidence="2">
    <location>
        <position position="233"/>
    </location>
</feature>
<accession>A0A383E028</accession>
<feature type="region of interest" description="Disordered" evidence="1">
    <location>
        <begin position="158"/>
        <end position="233"/>
    </location>
</feature>
<sequence>GTGTRRSDQQRAPGDLGLHRSLHPTGGRSGLHDTRLPAVPRRAPYDRTQGRGLADGVRQARLELRHRRPASPLRGRPGNLPPLAVQPPQSDRATVPTPRAGADRRPGPRTRPVDRLRRDPQRHRLPGLYPRADTHHPGCCGAYRNGDLRRKDLRPWWSSLRGGRRRQRSPPGPATGDPRPPAGWSKPHGLRGHDHRLGDRRDLGRLPPDSPGWPPPPPCRAPALGTSPDRSAP</sequence>
<feature type="compositionally biased region" description="Low complexity" evidence="1">
    <location>
        <begin position="72"/>
        <end position="83"/>
    </location>
</feature>
<dbReference type="EMBL" id="UINC01221458">
    <property type="protein sequence ID" value="SVE49800.1"/>
    <property type="molecule type" value="Genomic_DNA"/>
</dbReference>
<name>A0A383E028_9ZZZZ</name>